<keyword evidence="1" id="KW-1133">Transmembrane helix</keyword>
<keyword evidence="3" id="KW-1185">Reference proteome</keyword>
<dbReference type="PANTHER" id="PTHR36369:SF1">
    <property type="entry name" value="TRANSMEMBRANE PROTEIN"/>
    <property type="match status" value="1"/>
</dbReference>
<proteinExistence type="predicted"/>
<keyword evidence="1" id="KW-0472">Membrane</keyword>
<evidence type="ECO:0000313" key="3">
    <source>
        <dbReference type="Proteomes" id="UP001443914"/>
    </source>
</evidence>
<sequence>MNNLDSSFEALRFSSVNLSPLFSAALNNLWALLAVVVGATMFRFRRVRAPKTTAAAPPSETVATTTSKPDILEVGKSSEKFFTVYYYEEEAEDEEGCFVGDDDVYAGDLEDECESEAATAMMITKWEVDEKWTVEMRGGEIGWYDFQDRSVIDGSVVRLWNSESNRNNISPKRRLIGAKHHLLC</sequence>
<dbReference type="EMBL" id="JBDFQZ010000006">
    <property type="protein sequence ID" value="KAK9715626.1"/>
    <property type="molecule type" value="Genomic_DNA"/>
</dbReference>
<gene>
    <name evidence="2" type="ORF">RND81_06G178000</name>
</gene>
<evidence type="ECO:0000313" key="2">
    <source>
        <dbReference type="EMBL" id="KAK9715626.1"/>
    </source>
</evidence>
<comment type="caution">
    <text evidence="2">The sequence shown here is derived from an EMBL/GenBank/DDBJ whole genome shotgun (WGS) entry which is preliminary data.</text>
</comment>
<dbReference type="AlphaFoldDB" id="A0AAW1KBB3"/>
<name>A0AAW1KBB3_SAPOF</name>
<dbReference type="PANTHER" id="PTHR36369">
    <property type="entry name" value="TRANSMEMBRANE PROTEIN"/>
    <property type="match status" value="1"/>
</dbReference>
<reference evidence="2" key="1">
    <citation type="submission" date="2024-03" db="EMBL/GenBank/DDBJ databases">
        <title>WGS assembly of Saponaria officinalis var. Norfolk2.</title>
        <authorList>
            <person name="Jenkins J."/>
            <person name="Shu S."/>
            <person name="Grimwood J."/>
            <person name="Barry K."/>
            <person name="Goodstein D."/>
            <person name="Schmutz J."/>
            <person name="Leebens-Mack J."/>
            <person name="Osbourn A."/>
        </authorList>
    </citation>
    <scope>NUCLEOTIDE SEQUENCE [LARGE SCALE GENOMIC DNA]</scope>
    <source>
        <strain evidence="2">JIC</strain>
    </source>
</reference>
<dbReference type="Proteomes" id="UP001443914">
    <property type="component" value="Unassembled WGS sequence"/>
</dbReference>
<feature type="transmembrane region" description="Helical" evidence="1">
    <location>
        <begin position="20"/>
        <end position="42"/>
    </location>
</feature>
<accession>A0AAW1KBB3</accession>
<evidence type="ECO:0000256" key="1">
    <source>
        <dbReference type="SAM" id="Phobius"/>
    </source>
</evidence>
<keyword evidence="1" id="KW-0812">Transmembrane</keyword>
<evidence type="ECO:0008006" key="4">
    <source>
        <dbReference type="Google" id="ProtNLM"/>
    </source>
</evidence>
<protein>
    <recommendedName>
        <fullName evidence="4">Transmembrane protein</fullName>
    </recommendedName>
</protein>
<organism evidence="2 3">
    <name type="scientific">Saponaria officinalis</name>
    <name type="common">Common soapwort</name>
    <name type="synonym">Lychnis saponaria</name>
    <dbReference type="NCBI Taxonomy" id="3572"/>
    <lineage>
        <taxon>Eukaryota</taxon>
        <taxon>Viridiplantae</taxon>
        <taxon>Streptophyta</taxon>
        <taxon>Embryophyta</taxon>
        <taxon>Tracheophyta</taxon>
        <taxon>Spermatophyta</taxon>
        <taxon>Magnoliopsida</taxon>
        <taxon>eudicotyledons</taxon>
        <taxon>Gunneridae</taxon>
        <taxon>Pentapetalae</taxon>
        <taxon>Caryophyllales</taxon>
        <taxon>Caryophyllaceae</taxon>
        <taxon>Caryophylleae</taxon>
        <taxon>Saponaria</taxon>
    </lineage>
</organism>